<reference evidence="6 7" key="1">
    <citation type="journal article" date="2021" name="Int. J. Syst. Evol. Microbiol.">
        <title>Reticulibacter mediterranei gen. nov., sp. nov., within the new family Reticulibacteraceae fam. nov., and Ktedonospora formicarum gen. nov., sp. nov., Ktedonobacter robiniae sp. nov., Dictyobacter formicarum sp. nov. and Dictyobacter arantiisoli sp. nov., belonging to the class Ktedonobacteria.</title>
        <authorList>
            <person name="Yabe S."/>
            <person name="Zheng Y."/>
            <person name="Wang C.M."/>
            <person name="Sakai Y."/>
            <person name="Abe K."/>
            <person name="Yokota A."/>
            <person name="Donadio S."/>
            <person name="Cavaletti L."/>
            <person name="Monciardini P."/>
        </authorList>
    </citation>
    <scope>NUCLEOTIDE SEQUENCE [LARGE SCALE GENOMIC DNA]</scope>
    <source>
        <strain evidence="6 7">SOSP1-30</strain>
    </source>
</reference>
<feature type="domain" description="HTH lysR-type" evidence="5">
    <location>
        <begin position="1"/>
        <end position="58"/>
    </location>
</feature>
<comment type="caution">
    <text evidence="6">The sequence shown here is derived from an EMBL/GenBank/DDBJ whole genome shotgun (WGS) entry which is preliminary data.</text>
</comment>
<dbReference type="PROSITE" id="PS50931">
    <property type="entry name" value="HTH_LYSR"/>
    <property type="match status" value="1"/>
</dbReference>
<accession>A0ABQ3V6K0</accession>
<dbReference type="InterPro" id="IPR005119">
    <property type="entry name" value="LysR_subst-bd"/>
</dbReference>
<evidence type="ECO:0000256" key="3">
    <source>
        <dbReference type="ARBA" id="ARBA00023125"/>
    </source>
</evidence>
<evidence type="ECO:0000256" key="2">
    <source>
        <dbReference type="ARBA" id="ARBA00023015"/>
    </source>
</evidence>
<dbReference type="Pfam" id="PF00126">
    <property type="entry name" value="HTH_1"/>
    <property type="match status" value="1"/>
</dbReference>
<keyword evidence="2" id="KW-0805">Transcription regulation</keyword>
<evidence type="ECO:0000313" key="7">
    <source>
        <dbReference type="Proteomes" id="UP000654345"/>
    </source>
</evidence>
<dbReference type="Proteomes" id="UP000654345">
    <property type="component" value="Unassembled WGS sequence"/>
</dbReference>
<dbReference type="PANTHER" id="PTHR30346">
    <property type="entry name" value="TRANSCRIPTIONAL DUAL REGULATOR HCAR-RELATED"/>
    <property type="match status" value="1"/>
</dbReference>
<dbReference type="SUPFAM" id="SSF46785">
    <property type="entry name" value="Winged helix' DNA-binding domain"/>
    <property type="match status" value="1"/>
</dbReference>
<gene>
    <name evidence="6" type="ORF">KSB_93360</name>
</gene>
<keyword evidence="7" id="KW-1185">Reference proteome</keyword>
<evidence type="ECO:0000256" key="4">
    <source>
        <dbReference type="ARBA" id="ARBA00023163"/>
    </source>
</evidence>
<dbReference type="SUPFAM" id="SSF53850">
    <property type="entry name" value="Periplasmic binding protein-like II"/>
    <property type="match status" value="1"/>
</dbReference>
<evidence type="ECO:0000256" key="1">
    <source>
        <dbReference type="ARBA" id="ARBA00009437"/>
    </source>
</evidence>
<evidence type="ECO:0000259" key="5">
    <source>
        <dbReference type="PROSITE" id="PS50931"/>
    </source>
</evidence>
<name>A0ABQ3V6K0_9CHLR</name>
<dbReference type="Pfam" id="PF03466">
    <property type="entry name" value="LysR_substrate"/>
    <property type="match status" value="1"/>
</dbReference>
<organism evidence="6 7">
    <name type="scientific">Ktedonobacter robiniae</name>
    <dbReference type="NCBI Taxonomy" id="2778365"/>
    <lineage>
        <taxon>Bacteria</taxon>
        <taxon>Bacillati</taxon>
        <taxon>Chloroflexota</taxon>
        <taxon>Ktedonobacteria</taxon>
        <taxon>Ktedonobacterales</taxon>
        <taxon>Ktedonobacteraceae</taxon>
        <taxon>Ktedonobacter</taxon>
    </lineage>
</organism>
<sequence length="298" mass="33440">MELLQLKYFLAVARLEHMTRAAEELGIAQPPLSQTIARLEEELGVPLFDRLGRNIHLNHFGRAYVQRVERIFEELEQGRCDLSDLANGRQGQVGLAMDAATHLLPDLLSAFRKDHPGVHFLLSGHHNAVTSLVQQLARGTCDLCISSPPLQQPGITSISLLTEDIWLAFPSIHLLARRSQIRLQEAAQEAFISMKPGHSWRELTDSFCQQAGFRPRIVFESDDPSTIRGLIRAEQGIAFGAAISWRGTVDPAVIQIPISEPKCQRTIGLSWLTDRRLSMAAQQFRQFVIDYFARLSLT</sequence>
<evidence type="ECO:0000313" key="6">
    <source>
        <dbReference type="EMBL" id="GHO60861.1"/>
    </source>
</evidence>
<dbReference type="RefSeq" id="WP_201376892.1">
    <property type="nucleotide sequence ID" value="NZ_BNJG01000007.1"/>
</dbReference>
<protein>
    <submittedName>
        <fullName evidence="6">LysR family transcriptional regulator</fullName>
    </submittedName>
</protein>
<dbReference type="EMBL" id="BNJG01000007">
    <property type="protein sequence ID" value="GHO60861.1"/>
    <property type="molecule type" value="Genomic_DNA"/>
</dbReference>
<keyword evidence="4" id="KW-0804">Transcription</keyword>
<comment type="similarity">
    <text evidence="1">Belongs to the LysR transcriptional regulatory family.</text>
</comment>
<proteinExistence type="inferred from homology"/>
<keyword evidence="3" id="KW-0238">DNA-binding</keyword>
<dbReference type="InterPro" id="IPR000847">
    <property type="entry name" value="LysR_HTH_N"/>
</dbReference>
<dbReference type="PANTHER" id="PTHR30346:SF28">
    <property type="entry name" value="HTH-TYPE TRANSCRIPTIONAL REGULATOR CYNR"/>
    <property type="match status" value="1"/>
</dbReference>
<dbReference type="Gene3D" id="3.40.190.290">
    <property type="match status" value="1"/>
</dbReference>
<dbReference type="InterPro" id="IPR036390">
    <property type="entry name" value="WH_DNA-bd_sf"/>
</dbReference>
<dbReference type="InterPro" id="IPR036388">
    <property type="entry name" value="WH-like_DNA-bd_sf"/>
</dbReference>
<dbReference type="Gene3D" id="1.10.10.10">
    <property type="entry name" value="Winged helix-like DNA-binding domain superfamily/Winged helix DNA-binding domain"/>
    <property type="match status" value="1"/>
</dbReference>
<dbReference type="PRINTS" id="PR00039">
    <property type="entry name" value="HTHLYSR"/>
</dbReference>